<comment type="caution">
    <text evidence="3">The sequence shown here is derived from an EMBL/GenBank/DDBJ whole genome shotgun (WGS) entry which is preliminary data.</text>
</comment>
<name>A0A1W9YSQ2_MYCBA</name>
<gene>
    <name evidence="3" type="ORF">BST17_20435</name>
</gene>
<feature type="compositionally biased region" description="Pro residues" evidence="1">
    <location>
        <begin position="125"/>
        <end position="146"/>
    </location>
</feature>
<evidence type="ECO:0008006" key="5">
    <source>
        <dbReference type="Google" id="ProtNLM"/>
    </source>
</evidence>
<dbReference type="Proteomes" id="UP000192366">
    <property type="component" value="Unassembled WGS sequence"/>
</dbReference>
<dbReference type="AlphaFoldDB" id="A0A1W9YSQ2"/>
<feature type="chain" id="PRO_5038960635" description="DUF732 domain-containing protein" evidence="2">
    <location>
        <begin position="23"/>
        <end position="146"/>
    </location>
</feature>
<feature type="signal peptide" evidence="2">
    <location>
        <begin position="1"/>
        <end position="22"/>
    </location>
</feature>
<dbReference type="EMBL" id="MVHJ01000020">
    <property type="protein sequence ID" value="ORA03118.1"/>
    <property type="molecule type" value="Genomic_DNA"/>
</dbReference>
<keyword evidence="4" id="KW-1185">Reference proteome</keyword>
<evidence type="ECO:0000313" key="3">
    <source>
        <dbReference type="EMBL" id="ORA03118.1"/>
    </source>
</evidence>
<keyword evidence="2" id="KW-0732">Signal</keyword>
<organism evidence="3 4">
    <name type="scientific">Mycolicibacterium bacteremicum</name>
    <name type="common">Mycobacterium bacteremicum</name>
    <dbReference type="NCBI Taxonomy" id="564198"/>
    <lineage>
        <taxon>Bacteria</taxon>
        <taxon>Bacillati</taxon>
        <taxon>Actinomycetota</taxon>
        <taxon>Actinomycetes</taxon>
        <taxon>Mycobacteriales</taxon>
        <taxon>Mycobacteriaceae</taxon>
        <taxon>Mycolicibacterium</taxon>
    </lineage>
</organism>
<evidence type="ECO:0000313" key="4">
    <source>
        <dbReference type="Proteomes" id="UP000192366"/>
    </source>
</evidence>
<dbReference type="STRING" id="564198.BST17_20435"/>
<proteinExistence type="predicted"/>
<evidence type="ECO:0000256" key="1">
    <source>
        <dbReference type="SAM" id="MobiDB-lite"/>
    </source>
</evidence>
<feature type="compositionally biased region" description="Low complexity" evidence="1">
    <location>
        <begin position="114"/>
        <end position="124"/>
    </location>
</feature>
<dbReference type="RefSeq" id="WP_207573685.1">
    <property type="nucleotide sequence ID" value="NZ_JACKVM010000011.1"/>
</dbReference>
<evidence type="ECO:0000256" key="2">
    <source>
        <dbReference type="SAM" id="SignalP"/>
    </source>
</evidence>
<reference evidence="3 4" key="1">
    <citation type="submission" date="2017-02" db="EMBL/GenBank/DDBJ databases">
        <title>The new phylogeny of genus Mycobacterium.</title>
        <authorList>
            <person name="Tortoli E."/>
            <person name="Trovato A."/>
            <person name="Cirillo D.M."/>
        </authorList>
    </citation>
    <scope>NUCLEOTIDE SEQUENCE [LARGE SCALE GENOMIC DNA]</scope>
    <source>
        <strain evidence="3 4">DSM 45578</strain>
    </source>
</reference>
<protein>
    <recommendedName>
        <fullName evidence="5">DUF732 domain-containing protein</fullName>
    </recommendedName>
</protein>
<accession>A0A1W9YSQ2</accession>
<feature type="region of interest" description="Disordered" evidence="1">
    <location>
        <begin position="99"/>
        <end position="146"/>
    </location>
</feature>
<sequence length="146" mass="14189">MKKLIGLGLGACAIASAAVVTAGTASSDPQGAAVPHNVVGEPYAQAVAILKSMGIPSMFGGAVGSDVQQSLCIVEKQKYIPSGKMQLMLNCTQAAFDAAGASRSTGSGPGGRTVGANGVTTVTPTPVPPPGAGVPTSPKPVPPPAP</sequence>